<protein>
    <recommendedName>
        <fullName evidence="3">DUF2150 domain-containing protein</fullName>
    </recommendedName>
</protein>
<proteinExistence type="predicted"/>
<dbReference type="PIRSF" id="PIRSF022079">
    <property type="entry name" value="UCP022079"/>
    <property type="match status" value="1"/>
</dbReference>
<reference evidence="1" key="1">
    <citation type="submission" date="2023-06" db="EMBL/GenBank/DDBJ databases">
        <title>Genome sequence of Methancorpusculaceae sp. Ag1.</title>
        <authorList>
            <person name="Protasov E."/>
            <person name="Platt K."/>
            <person name="Poehlein A."/>
            <person name="Daniel R."/>
            <person name="Brune A."/>
        </authorList>
    </citation>
    <scope>NUCLEOTIDE SEQUENCE</scope>
    <source>
        <strain evidence="1">Ag1</strain>
    </source>
</reference>
<comment type="caution">
    <text evidence="1">The sequence shown here is derived from an EMBL/GenBank/DDBJ whole genome shotgun (WGS) entry which is preliminary data.</text>
</comment>
<sequence length="214" mass="23972">MAAKKSSKKSEEPEASAKLFYIFYNQERWDNWLNTLAEADFSGDDESEEMPEGYRILDGFSDDITLATIKIIRLFQNGRISLEDARAKLRGVEEIVMSEVQNEDVAEIIGSMQVSMLVLFAAGQKYLEQAYPPSEEVKNLVKDGRKVFDKDPEKALDMASSIGAAVINGASCCGKYVKDTDEPTLFDEWLVEVERIADAMKSLKNFDEEAGEAQ</sequence>
<evidence type="ECO:0000313" key="1">
    <source>
        <dbReference type="EMBL" id="MDV0442175.1"/>
    </source>
</evidence>
<dbReference type="RefSeq" id="WP_338094581.1">
    <property type="nucleotide sequence ID" value="NZ_JAWDKA010000007.1"/>
</dbReference>
<evidence type="ECO:0008006" key="3">
    <source>
        <dbReference type="Google" id="ProtNLM"/>
    </source>
</evidence>
<dbReference type="AlphaFoldDB" id="A0AAE4SC47"/>
<gene>
    <name evidence="1" type="ORF">McpAg1_14040</name>
</gene>
<name>A0AAE4SC47_9EURY</name>
<dbReference type="Pfam" id="PF09920">
    <property type="entry name" value="DUF2150"/>
    <property type="match status" value="1"/>
</dbReference>
<evidence type="ECO:0000313" key="2">
    <source>
        <dbReference type="Proteomes" id="UP001273136"/>
    </source>
</evidence>
<organism evidence="1 2">
    <name type="scientific">Methanorbis furvi</name>
    <dbReference type="NCBI Taxonomy" id="3028299"/>
    <lineage>
        <taxon>Archaea</taxon>
        <taxon>Methanobacteriati</taxon>
        <taxon>Methanobacteriota</taxon>
        <taxon>Stenosarchaea group</taxon>
        <taxon>Methanomicrobia</taxon>
        <taxon>Methanomicrobiales</taxon>
        <taxon>Methanocorpusculaceae</taxon>
        <taxon>Methanorbis</taxon>
    </lineage>
</organism>
<accession>A0AAE4SC47</accession>
<keyword evidence="2" id="KW-1185">Reference proteome</keyword>
<dbReference type="Proteomes" id="UP001273136">
    <property type="component" value="Unassembled WGS sequence"/>
</dbReference>
<dbReference type="EMBL" id="JAWDKA010000007">
    <property type="protein sequence ID" value="MDV0442175.1"/>
    <property type="molecule type" value="Genomic_DNA"/>
</dbReference>
<dbReference type="InterPro" id="IPR014518">
    <property type="entry name" value="UCP022079"/>
</dbReference>